<dbReference type="EMBL" id="CAJOBG010001507">
    <property type="protein sequence ID" value="CAF3935231.1"/>
    <property type="molecule type" value="Genomic_DNA"/>
</dbReference>
<reference evidence="1" key="1">
    <citation type="submission" date="2021-02" db="EMBL/GenBank/DDBJ databases">
        <authorList>
            <person name="Nowell W R."/>
        </authorList>
    </citation>
    <scope>NUCLEOTIDE SEQUENCE</scope>
</reference>
<comment type="caution">
    <text evidence="1">The sequence shown here is derived from an EMBL/GenBank/DDBJ whole genome shotgun (WGS) entry which is preliminary data.</text>
</comment>
<accession>A0A819JMN8</accession>
<proteinExistence type="predicted"/>
<keyword evidence="2" id="KW-1185">Reference proteome</keyword>
<evidence type="ECO:0000313" key="1">
    <source>
        <dbReference type="EMBL" id="CAF3935231.1"/>
    </source>
</evidence>
<evidence type="ECO:0000313" key="2">
    <source>
        <dbReference type="Proteomes" id="UP000663866"/>
    </source>
</evidence>
<dbReference type="AlphaFoldDB" id="A0A819JMN8"/>
<sequence>MVSDEEHNETIRAQDQIDVDPCPFYLFTFQVTTTTAQSIVTIAGVNDSIFGICNTITSGSTGAFNANYPTNTESTKAIDGLTITKYLSFGNPTTGCISSDPRGMNTRFYVIPEISNESIAIGILFVAANDYLNRDQIKIMLEEMNTTNSTALHSAASWSLIYNDSTAIDSSIDPARQTYFYLIKSSYLPVLISIHSSGRNRFLMQMFGAQQGLRPNLQATQFFPESRVSNDAESSLLSSSSSLVIERRNIRARLSVNSISLSLL</sequence>
<name>A0A819JMN8_9BILA</name>
<dbReference type="Proteomes" id="UP000663866">
    <property type="component" value="Unassembled WGS sequence"/>
</dbReference>
<organism evidence="1 2">
    <name type="scientific">Rotaria magnacalcarata</name>
    <dbReference type="NCBI Taxonomy" id="392030"/>
    <lineage>
        <taxon>Eukaryota</taxon>
        <taxon>Metazoa</taxon>
        <taxon>Spiralia</taxon>
        <taxon>Gnathifera</taxon>
        <taxon>Rotifera</taxon>
        <taxon>Eurotatoria</taxon>
        <taxon>Bdelloidea</taxon>
        <taxon>Philodinida</taxon>
        <taxon>Philodinidae</taxon>
        <taxon>Rotaria</taxon>
    </lineage>
</organism>
<protein>
    <submittedName>
        <fullName evidence="1">Uncharacterized protein</fullName>
    </submittedName>
</protein>
<gene>
    <name evidence="1" type="ORF">OVN521_LOCUS11366</name>
</gene>